<keyword evidence="8 11" id="KW-0234">DNA repair</keyword>
<dbReference type="GO" id="GO:0008409">
    <property type="term" value="F:5'-3' exonuclease activity"/>
    <property type="evidence" value="ECO:0007669"/>
    <property type="project" value="UniProtKB-UniRule"/>
</dbReference>
<evidence type="ECO:0000256" key="10">
    <source>
        <dbReference type="NCBIfam" id="TIGR00593"/>
    </source>
</evidence>
<keyword evidence="7 11" id="KW-0238">DNA-binding</keyword>
<dbReference type="CDD" id="cd09898">
    <property type="entry name" value="H3TH_53EXO"/>
    <property type="match status" value="1"/>
</dbReference>
<evidence type="ECO:0000256" key="1">
    <source>
        <dbReference type="ARBA" id="ARBA00007705"/>
    </source>
</evidence>
<dbReference type="Gene3D" id="3.30.70.370">
    <property type="match status" value="1"/>
</dbReference>
<dbReference type="FunFam" id="1.10.150.20:FF:000003">
    <property type="entry name" value="DNA polymerase I"/>
    <property type="match status" value="1"/>
</dbReference>
<dbReference type="PANTHER" id="PTHR10133:SF27">
    <property type="entry name" value="DNA POLYMERASE NU"/>
    <property type="match status" value="1"/>
</dbReference>
<evidence type="ECO:0000313" key="15">
    <source>
        <dbReference type="Proteomes" id="UP000177811"/>
    </source>
</evidence>
<dbReference type="CDD" id="cd08637">
    <property type="entry name" value="DNA_pol_A_pol_I_C"/>
    <property type="match status" value="1"/>
</dbReference>
<dbReference type="Gene3D" id="1.10.150.20">
    <property type="entry name" value="5' to 3' exonuclease, C-terminal subdomain"/>
    <property type="match status" value="2"/>
</dbReference>
<comment type="similarity">
    <text evidence="1 11">Belongs to the DNA polymerase type-A family.</text>
</comment>
<evidence type="ECO:0000256" key="7">
    <source>
        <dbReference type="ARBA" id="ARBA00023125"/>
    </source>
</evidence>
<dbReference type="SUPFAM" id="SSF47807">
    <property type="entry name" value="5' to 3' exonuclease, C-terminal subdomain"/>
    <property type="match status" value="1"/>
</dbReference>
<keyword evidence="2 11" id="KW-0808">Transferase</keyword>
<dbReference type="InterPro" id="IPR008918">
    <property type="entry name" value="HhH2"/>
</dbReference>
<keyword evidence="11" id="KW-0378">Hydrolase</keyword>
<dbReference type="Gene3D" id="1.20.1060.10">
    <property type="entry name" value="Taq DNA Polymerase, Chain T, domain 4"/>
    <property type="match status" value="1"/>
</dbReference>
<dbReference type="Gene3D" id="3.30.420.10">
    <property type="entry name" value="Ribonuclease H-like superfamily/Ribonuclease H"/>
    <property type="match status" value="1"/>
</dbReference>
<dbReference type="Proteomes" id="UP000177811">
    <property type="component" value="Unassembled WGS sequence"/>
</dbReference>
<evidence type="ECO:0000256" key="2">
    <source>
        <dbReference type="ARBA" id="ARBA00022679"/>
    </source>
</evidence>
<proteinExistence type="inferred from homology"/>
<dbReference type="GO" id="GO:0003677">
    <property type="term" value="F:DNA binding"/>
    <property type="evidence" value="ECO:0007669"/>
    <property type="project" value="UniProtKB-UniRule"/>
</dbReference>
<evidence type="ECO:0000259" key="13">
    <source>
        <dbReference type="SMART" id="SM00482"/>
    </source>
</evidence>
<dbReference type="NCBIfam" id="NF004397">
    <property type="entry name" value="PRK05755.1"/>
    <property type="match status" value="1"/>
</dbReference>
<keyword evidence="11" id="KW-0269">Exonuclease</keyword>
<dbReference type="InterPro" id="IPR002298">
    <property type="entry name" value="DNA_polymerase_A"/>
</dbReference>
<dbReference type="NCBIfam" id="TIGR00593">
    <property type="entry name" value="pola"/>
    <property type="match status" value="1"/>
</dbReference>
<dbReference type="Gene3D" id="3.40.50.1010">
    <property type="entry name" value="5'-nuclease"/>
    <property type="match status" value="1"/>
</dbReference>
<evidence type="ECO:0000313" key="14">
    <source>
        <dbReference type="EMBL" id="OHA01250.1"/>
    </source>
</evidence>
<dbReference type="InterPro" id="IPR018320">
    <property type="entry name" value="DNA_polymerase_1"/>
</dbReference>
<dbReference type="AlphaFoldDB" id="A0A1G2KPB7"/>
<feature type="domain" description="DNA-directed DNA polymerase family A palm" evidence="13">
    <location>
        <begin position="618"/>
        <end position="826"/>
    </location>
</feature>
<dbReference type="InterPro" id="IPR036397">
    <property type="entry name" value="RNaseH_sf"/>
</dbReference>
<dbReference type="InterPro" id="IPR020045">
    <property type="entry name" value="DNA_polI_H3TH"/>
</dbReference>
<feature type="domain" description="5'-3' exonuclease" evidence="12">
    <location>
        <begin position="1"/>
        <end position="265"/>
    </location>
</feature>
<evidence type="ECO:0000256" key="5">
    <source>
        <dbReference type="ARBA" id="ARBA00022763"/>
    </source>
</evidence>
<keyword evidence="3 11" id="KW-0548">Nucleotidyltransferase</keyword>
<dbReference type="InterPro" id="IPR001098">
    <property type="entry name" value="DNA-dir_DNA_pol_A_palm_dom"/>
</dbReference>
<comment type="function">
    <text evidence="11">In addition to polymerase activity, this DNA polymerase exhibits 5'-3' exonuclease activity.</text>
</comment>
<keyword evidence="11" id="KW-0540">Nuclease</keyword>
<dbReference type="InterPro" id="IPR029060">
    <property type="entry name" value="PIN-like_dom_sf"/>
</dbReference>
<keyword evidence="4 11" id="KW-0235">DNA replication</keyword>
<name>A0A1G2KPB7_9BACT</name>
<sequence length="862" mass="94939">MKYVIIDSNAIIHRTFHAIPVLTSPDGAPVNAVYGFCSILLRMMKELKPDAVVAAFDLAGPTFRHVAFERYKAHRPKAPDELYSQFSKVKEVLGAFGVPIYTAEGYEADDVIATLAEKIKKDDPRAAIIIVTGDLDALQLVDDRVSVWTMKKGVSDTVLYDHDAVVGRYGLEPAQLADLRGFRGDASDNIPGVRGIGEKGAIDLLKKFGSVERAYELLEAGKLDATEAVKKKLREGKKDAFMSKELGLARRDVPIPVTVAELRREGDTTPEAVIPLFESLGFFSLVKRVQELNGGKAPQQLSLVPDAEAAVKKIKNAQELAGIVKRGPLAFVQKDARVIIIATADGALHLADATLFKKLSKKDLAVFNACEKIVYDAKSFMHAFAERGIGSGGAYADLMLMSYCTGASAAKSPAALIQQELRRMAPADPEGQAPSFFELKAVLEKKMQDSATEKVFSDIERPLTEVLARMEERGIAVDTAYLSTLREAAKKELATLEARIHERAGRSFNINSTQQLAEILFSELRIAEGTAIKKTGKGNISTDNDQLLRIKEAHPIVPDILEYRELAKLVSTYIDALPKLVGTDGRIHTTFNQAGTATGRLSSQDPNMQNIPIKTERGRQIRRAFVAAPGRSFVAFDYSQLELRVAADMAQDTKMIQAFARDLDIHALTAAEMNNVPLERVTPEMRGRAKTLNFGILYGMGVRSFAESAHIDMKEAKKFFEEYFSDFSGIAAYISGTKEFAKANGYVVTAFGRRRYLPAIVSGGFREQREAERMAINFPIQGTATGDVIKLAMIGVDRWIRDGREGKIALLLQIHDELFFETDDDFVATALREIPPIMERVWKGAVRLKVVGKAGKTWGEMR</sequence>
<dbReference type="EMBL" id="MHQL01000067">
    <property type="protein sequence ID" value="OHA01250.1"/>
    <property type="molecule type" value="Genomic_DNA"/>
</dbReference>
<evidence type="ECO:0000256" key="4">
    <source>
        <dbReference type="ARBA" id="ARBA00022705"/>
    </source>
</evidence>
<dbReference type="SUPFAM" id="SSF53098">
    <property type="entry name" value="Ribonuclease H-like"/>
    <property type="match status" value="1"/>
</dbReference>
<evidence type="ECO:0000256" key="3">
    <source>
        <dbReference type="ARBA" id="ARBA00022695"/>
    </source>
</evidence>
<accession>A0A1G2KPB7</accession>
<dbReference type="SUPFAM" id="SSF56672">
    <property type="entry name" value="DNA/RNA polymerases"/>
    <property type="match status" value="1"/>
</dbReference>
<dbReference type="SUPFAM" id="SSF88723">
    <property type="entry name" value="PIN domain-like"/>
    <property type="match status" value="1"/>
</dbReference>
<dbReference type="InterPro" id="IPR036279">
    <property type="entry name" value="5-3_exonuclease_C_sf"/>
</dbReference>
<gene>
    <name evidence="11" type="primary">polA</name>
    <name evidence="14" type="ORF">A3C16_02880</name>
</gene>
<dbReference type="EC" id="2.7.7.7" evidence="10 11"/>
<dbReference type="InterPro" id="IPR043502">
    <property type="entry name" value="DNA/RNA_pol_sf"/>
</dbReference>
<evidence type="ECO:0000256" key="6">
    <source>
        <dbReference type="ARBA" id="ARBA00022932"/>
    </source>
</evidence>
<dbReference type="FunFam" id="1.10.150.20:FF:000002">
    <property type="entry name" value="DNA polymerase I"/>
    <property type="match status" value="1"/>
</dbReference>
<dbReference type="GO" id="GO:0006261">
    <property type="term" value="P:DNA-templated DNA replication"/>
    <property type="evidence" value="ECO:0007669"/>
    <property type="project" value="UniProtKB-UniRule"/>
</dbReference>
<protein>
    <recommendedName>
        <fullName evidence="10 11">DNA polymerase I</fullName>
        <ecNumber evidence="10 11">2.7.7.7</ecNumber>
    </recommendedName>
</protein>
<dbReference type="FunFam" id="1.20.1060.10:FF:000001">
    <property type="entry name" value="DNA polymerase I"/>
    <property type="match status" value="1"/>
</dbReference>
<dbReference type="PANTHER" id="PTHR10133">
    <property type="entry name" value="DNA POLYMERASE I"/>
    <property type="match status" value="1"/>
</dbReference>
<organism evidence="14 15">
    <name type="scientific">Candidatus Sungbacteria bacterium RIFCSPHIGHO2_02_FULL_51_29</name>
    <dbReference type="NCBI Taxonomy" id="1802273"/>
    <lineage>
        <taxon>Bacteria</taxon>
        <taxon>Candidatus Sungiibacteriota</taxon>
    </lineage>
</organism>
<comment type="caution">
    <text evidence="14">The sequence shown here is derived from an EMBL/GenBank/DDBJ whole genome shotgun (WGS) entry which is preliminary data.</text>
</comment>
<dbReference type="Pfam" id="PF02739">
    <property type="entry name" value="5_3_exonuc_N"/>
    <property type="match status" value="1"/>
</dbReference>
<dbReference type="PRINTS" id="PR00868">
    <property type="entry name" value="DNAPOLI"/>
</dbReference>
<reference evidence="14 15" key="1">
    <citation type="journal article" date="2016" name="Nat. Commun.">
        <title>Thousands of microbial genomes shed light on interconnected biogeochemical processes in an aquifer system.</title>
        <authorList>
            <person name="Anantharaman K."/>
            <person name="Brown C.T."/>
            <person name="Hug L.A."/>
            <person name="Sharon I."/>
            <person name="Castelle C.J."/>
            <person name="Probst A.J."/>
            <person name="Thomas B.C."/>
            <person name="Singh A."/>
            <person name="Wilkins M.J."/>
            <person name="Karaoz U."/>
            <person name="Brodie E.L."/>
            <person name="Williams K.H."/>
            <person name="Hubbard S.S."/>
            <person name="Banfield J.F."/>
        </authorList>
    </citation>
    <scope>NUCLEOTIDE SEQUENCE [LARGE SCALE GENOMIC DNA]</scope>
</reference>
<dbReference type="GO" id="GO:0003887">
    <property type="term" value="F:DNA-directed DNA polymerase activity"/>
    <property type="evidence" value="ECO:0007669"/>
    <property type="project" value="UniProtKB-UniRule"/>
</dbReference>
<comment type="catalytic activity">
    <reaction evidence="9 11">
        <text>DNA(n) + a 2'-deoxyribonucleoside 5'-triphosphate = DNA(n+1) + diphosphate</text>
        <dbReference type="Rhea" id="RHEA:22508"/>
        <dbReference type="Rhea" id="RHEA-COMP:17339"/>
        <dbReference type="Rhea" id="RHEA-COMP:17340"/>
        <dbReference type="ChEBI" id="CHEBI:33019"/>
        <dbReference type="ChEBI" id="CHEBI:61560"/>
        <dbReference type="ChEBI" id="CHEBI:173112"/>
        <dbReference type="EC" id="2.7.7.7"/>
    </reaction>
</comment>
<evidence type="ECO:0000256" key="9">
    <source>
        <dbReference type="ARBA" id="ARBA00049244"/>
    </source>
</evidence>
<evidence type="ECO:0000259" key="12">
    <source>
        <dbReference type="SMART" id="SM00475"/>
    </source>
</evidence>
<dbReference type="SMART" id="SM00279">
    <property type="entry name" value="HhH2"/>
    <property type="match status" value="1"/>
</dbReference>
<keyword evidence="5 11" id="KW-0227">DNA damage</keyword>
<dbReference type="GO" id="GO:0006302">
    <property type="term" value="P:double-strand break repair"/>
    <property type="evidence" value="ECO:0007669"/>
    <property type="project" value="TreeGrafter"/>
</dbReference>
<dbReference type="SMART" id="SM00475">
    <property type="entry name" value="53EXOc"/>
    <property type="match status" value="1"/>
</dbReference>
<dbReference type="InterPro" id="IPR012337">
    <property type="entry name" value="RNaseH-like_sf"/>
</dbReference>
<dbReference type="SMART" id="SM00482">
    <property type="entry name" value="POLAc"/>
    <property type="match status" value="1"/>
</dbReference>
<dbReference type="CDD" id="cd09859">
    <property type="entry name" value="PIN_53EXO"/>
    <property type="match status" value="1"/>
</dbReference>
<dbReference type="Pfam" id="PF00476">
    <property type="entry name" value="DNA_pol_A"/>
    <property type="match status" value="1"/>
</dbReference>
<evidence type="ECO:0000256" key="11">
    <source>
        <dbReference type="RuleBase" id="RU004460"/>
    </source>
</evidence>
<dbReference type="Pfam" id="PF01367">
    <property type="entry name" value="5_3_exonuc"/>
    <property type="match status" value="1"/>
</dbReference>
<dbReference type="InterPro" id="IPR020046">
    <property type="entry name" value="5-3_exonucl_a-hlix_arch_N"/>
</dbReference>
<keyword evidence="6 11" id="KW-0239">DNA-directed DNA polymerase</keyword>
<evidence type="ECO:0000256" key="8">
    <source>
        <dbReference type="ARBA" id="ARBA00023204"/>
    </source>
</evidence>
<dbReference type="InterPro" id="IPR002421">
    <property type="entry name" value="5-3_exonuclease"/>
</dbReference>